<protein>
    <submittedName>
        <fullName evidence="2">DUF3102 domain-containing protein</fullName>
    </submittedName>
</protein>
<name>A0A5C8PMI7_9HYPH</name>
<evidence type="ECO:0000313" key="3">
    <source>
        <dbReference type="Proteomes" id="UP000321638"/>
    </source>
</evidence>
<dbReference type="Proteomes" id="UP000321638">
    <property type="component" value="Unassembled WGS sequence"/>
</dbReference>
<dbReference type="OrthoDB" id="7990435at2"/>
<evidence type="ECO:0000313" key="2">
    <source>
        <dbReference type="EMBL" id="TXL75634.1"/>
    </source>
</evidence>
<dbReference type="RefSeq" id="WP_147847438.1">
    <property type="nucleotide sequence ID" value="NZ_VDUZ01000013.1"/>
</dbReference>
<gene>
    <name evidence="2" type="ORF">FHP25_13345</name>
</gene>
<dbReference type="InterPro" id="IPR021451">
    <property type="entry name" value="DUF3102"/>
</dbReference>
<feature type="region of interest" description="Disordered" evidence="1">
    <location>
        <begin position="121"/>
        <end position="161"/>
    </location>
</feature>
<reference evidence="2 3" key="1">
    <citation type="submission" date="2019-06" db="EMBL/GenBank/DDBJ databases">
        <title>New taxonomy in bacterial strain CC-CFT640, isolated from vineyard.</title>
        <authorList>
            <person name="Lin S.-Y."/>
            <person name="Tsai C.-F."/>
            <person name="Young C.-C."/>
        </authorList>
    </citation>
    <scope>NUCLEOTIDE SEQUENCE [LARGE SCALE GENOMIC DNA]</scope>
    <source>
        <strain evidence="2 3">CC-CFT640</strain>
    </source>
</reference>
<organism evidence="2 3">
    <name type="scientific">Vineibacter terrae</name>
    <dbReference type="NCBI Taxonomy" id="2586908"/>
    <lineage>
        <taxon>Bacteria</taxon>
        <taxon>Pseudomonadati</taxon>
        <taxon>Pseudomonadota</taxon>
        <taxon>Alphaproteobacteria</taxon>
        <taxon>Hyphomicrobiales</taxon>
        <taxon>Vineibacter</taxon>
    </lineage>
</organism>
<evidence type="ECO:0000256" key="1">
    <source>
        <dbReference type="SAM" id="MobiDB-lite"/>
    </source>
</evidence>
<feature type="compositionally biased region" description="Pro residues" evidence="1">
    <location>
        <begin position="146"/>
        <end position="155"/>
    </location>
</feature>
<dbReference type="AlphaFoldDB" id="A0A5C8PMI7"/>
<dbReference type="Pfam" id="PF11300">
    <property type="entry name" value="DUF3102"/>
    <property type="match status" value="1"/>
</dbReference>
<proteinExistence type="predicted"/>
<keyword evidence="3" id="KW-1185">Reference proteome</keyword>
<dbReference type="EMBL" id="VDUZ01000013">
    <property type="protein sequence ID" value="TXL75634.1"/>
    <property type="molecule type" value="Genomic_DNA"/>
</dbReference>
<comment type="caution">
    <text evidence="2">The sequence shown here is derived from an EMBL/GenBank/DDBJ whole genome shotgun (WGS) entry which is preliminary data.</text>
</comment>
<sequence length="312" mass="34213">MSNTGIIEAARLPVVQARAEAVLLDDLPDLINEAHAESERAIQTGIDHAFRAGALLRQAKAQVPHGKWLSWIKANCAFTPRTAQNYMALAGLDAEKAKRVSHSTVREALRALSKTYGLLTPDDQAAKRGPWTGPPCPIFDPATATPSPPPTPSEPSTPAQRAEDLVAQLDDVLRLDDQMTTTHLRQAFERRFGSGDDHARPDSTKASLERAVDDHIAAENDPDEAYDRLGFIVDLINRKHHAVEAVVPIIAAALGLSDPWPELTRRELNCLIDGREDEASHLGLHQFTHAGEPDLEERLRAAHHREWLEGGA</sequence>
<accession>A0A5C8PMI7</accession>